<evidence type="ECO:0000313" key="1">
    <source>
        <dbReference type="EMBL" id="QNP42798.1"/>
    </source>
</evidence>
<reference evidence="1 2" key="1">
    <citation type="submission" date="2020-08" db="EMBL/GenBank/DDBJ databases">
        <title>Genome sequence of Sphingomonas daechungensis KACC 18115T.</title>
        <authorList>
            <person name="Hyun D.-W."/>
            <person name="Bae J.-W."/>
        </authorList>
    </citation>
    <scope>NUCLEOTIDE SEQUENCE [LARGE SCALE GENOMIC DNA]</scope>
    <source>
        <strain evidence="1 2">KACC 18115</strain>
    </source>
</reference>
<name>A0ABX6T588_9SPHN</name>
<proteinExistence type="predicted"/>
<dbReference type="Proteomes" id="UP000516134">
    <property type="component" value="Chromosome"/>
</dbReference>
<dbReference type="EMBL" id="CP060780">
    <property type="protein sequence ID" value="QNP42798.1"/>
    <property type="molecule type" value="Genomic_DNA"/>
</dbReference>
<sequence>MNLAPAEVPVEPASDVFPSLTPHDPISRNRIVQAILDLFDAPITLRLG</sequence>
<keyword evidence="2" id="KW-1185">Reference proteome</keyword>
<protein>
    <submittedName>
        <fullName evidence="1">Uncharacterized protein</fullName>
    </submittedName>
</protein>
<organism evidence="1 2">
    <name type="scientific">Sphingomonas daechungensis</name>
    <dbReference type="NCBI Taxonomy" id="1176646"/>
    <lineage>
        <taxon>Bacteria</taxon>
        <taxon>Pseudomonadati</taxon>
        <taxon>Pseudomonadota</taxon>
        <taxon>Alphaproteobacteria</taxon>
        <taxon>Sphingomonadales</taxon>
        <taxon>Sphingomonadaceae</taxon>
        <taxon>Sphingomonas</taxon>
    </lineage>
</organism>
<accession>A0ABX6T588</accession>
<evidence type="ECO:0000313" key="2">
    <source>
        <dbReference type="Proteomes" id="UP000516134"/>
    </source>
</evidence>
<dbReference type="RefSeq" id="WP_187714230.1">
    <property type="nucleotide sequence ID" value="NZ_CP060780.1"/>
</dbReference>
<gene>
    <name evidence="1" type="ORF">H9L15_11990</name>
</gene>